<dbReference type="PRINTS" id="PR00509">
    <property type="entry name" value="PGMPMM"/>
</dbReference>
<dbReference type="InterPro" id="IPR050060">
    <property type="entry name" value="Phosphoglucosamine_mutase"/>
</dbReference>
<dbReference type="GO" id="GO:0004615">
    <property type="term" value="F:phosphomannomutase activity"/>
    <property type="evidence" value="ECO:0007669"/>
    <property type="project" value="UniProtKB-EC"/>
</dbReference>
<dbReference type="FunFam" id="3.30.310.50:FF:000006">
    <property type="entry name" value="Phosphoglucosamine mutase"/>
    <property type="match status" value="1"/>
</dbReference>
<dbReference type="NCBIfam" id="TIGR03990">
    <property type="entry name" value="Arch_GlmM"/>
    <property type="match status" value="1"/>
</dbReference>
<dbReference type="PANTHER" id="PTHR42946">
    <property type="entry name" value="PHOSPHOHEXOSE MUTASE"/>
    <property type="match status" value="1"/>
</dbReference>
<keyword evidence="3" id="KW-0597">Phosphoprotein</keyword>
<proteinExistence type="inferred from homology"/>
<dbReference type="InterPro" id="IPR016055">
    <property type="entry name" value="A-D-PHexomutase_a/b/a-I/II/III"/>
</dbReference>
<evidence type="ECO:0000259" key="7">
    <source>
        <dbReference type="Pfam" id="PF00408"/>
    </source>
</evidence>
<dbReference type="GO" id="GO:0005829">
    <property type="term" value="C:cytosol"/>
    <property type="evidence" value="ECO:0007669"/>
    <property type="project" value="TreeGrafter"/>
</dbReference>
<dbReference type="InterPro" id="IPR036900">
    <property type="entry name" value="A-D-PHexomutase_C_sf"/>
</dbReference>
<dbReference type="EMBL" id="SNRY01002842">
    <property type="protein sequence ID" value="KAA6323277.1"/>
    <property type="molecule type" value="Genomic_DNA"/>
</dbReference>
<evidence type="ECO:0000256" key="2">
    <source>
        <dbReference type="ARBA" id="ARBA00010231"/>
    </source>
</evidence>
<dbReference type="SUPFAM" id="SSF53738">
    <property type="entry name" value="Phosphoglucomutase, first 3 domains"/>
    <property type="match status" value="3"/>
</dbReference>
<evidence type="ECO:0000256" key="6">
    <source>
        <dbReference type="ARBA" id="ARBA00023235"/>
    </source>
</evidence>
<dbReference type="GO" id="GO:0000287">
    <property type="term" value="F:magnesium ion binding"/>
    <property type="evidence" value="ECO:0007669"/>
    <property type="project" value="InterPro"/>
</dbReference>
<comment type="similarity">
    <text evidence="2">Belongs to the phosphohexose mutase family.</text>
</comment>
<dbReference type="InterPro" id="IPR016066">
    <property type="entry name" value="A-D-PHexomutase_CS"/>
</dbReference>
<dbReference type="PANTHER" id="PTHR42946:SF1">
    <property type="entry name" value="PHOSPHOGLUCOMUTASE (ALPHA-D-GLUCOSE-1,6-BISPHOSPHATE-DEPENDENT)"/>
    <property type="match status" value="1"/>
</dbReference>
<evidence type="ECO:0000259" key="10">
    <source>
        <dbReference type="Pfam" id="PF02880"/>
    </source>
</evidence>
<dbReference type="Gene3D" id="3.30.310.50">
    <property type="entry name" value="Alpha-D-phosphohexomutase, C-terminal domain"/>
    <property type="match status" value="1"/>
</dbReference>
<keyword evidence="6 11" id="KW-0413">Isomerase</keyword>
<dbReference type="PROSITE" id="PS00710">
    <property type="entry name" value="PGM_PMM"/>
    <property type="match status" value="1"/>
</dbReference>
<sequence length="463" mass="50749">MTLIKSISGIRGTIGGRVGEGLNPLDIVKFTSAYATLVRKTNPPGNNKIVVGRDARISGEMVENVVAGTLMGMGYDVVDIGLASTPTTELAVTMEGACGGIILTASHNPKQWNALKLLNQQGEFLNDAEGKEILRIAETEDFVYADVDNIGSCRKDFTYNKKHIDSVLALKLVDVEAIKKAKFRVALDCVNSVGGMILPELLERLGVEQIEKLYCEPTGEFAHNPEPLEKNLGDIMELMKEGKMDVAFVVDPDVDRLAMICEDGRMYGEEYTLVTVADYVLKHTPGNTVSNLSSTRALRDVTCKYGMQYSAAAVGEVNVVAKMKETNAVIGGEGNGGVIYPASHYGRDALVGIALFLSHLAHEGKKVSELRASYPAYHIAKNRMDITPEVDIEAILTKVKERYKHEEINDIDGVKIDFADKWVHLRKSNTELIIRIYSEAPTQKAAEDIGQEIIDVINELTMK</sequence>
<dbReference type="AlphaFoldDB" id="A0A5J4QMU4"/>
<dbReference type="GO" id="GO:0009252">
    <property type="term" value="P:peptidoglycan biosynthetic process"/>
    <property type="evidence" value="ECO:0007669"/>
    <property type="project" value="TreeGrafter"/>
</dbReference>
<dbReference type="FunFam" id="3.40.120.10:FF:000020">
    <property type="entry name" value="Phosphoglucosamine mutase"/>
    <property type="match status" value="1"/>
</dbReference>
<dbReference type="GO" id="GO:0006048">
    <property type="term" value="P:UDP-N-acetylglucosamine biosynthetic process"/>
    <property type="evidence" value="ECO:0007669"/>
    <property type="project" value="TreeGrafter"/>
</dbReference>
<evidence type="ECO:0000313" key="11">
    <source>
        <dbReference type="EMBL" id="KAA6323277.1"/>
    </source>
</evidence>
<keyword evidence="4" id="KW-0479">Metal-binding</keyword>
<evidence type="ECO:0000256" key="5">
    <source>
        <dbReference type="ARBA" id="ARBA00022842"/>
    </source>
</evidence>
<dbReference type="Pfam" id="PF02880">
    <property type="entry name" value="PGM_PMM_III"/>
    <property type="match status" value="1"/>
</dbReference>
<organism evidence="11">
    <name type="scientific">termite gut metagenome</name>
    <dbReference type="NCBI Taxonomy" id="433724"/>
    <lineage>
        <taxon>unclassified sequences</taxon>
        <taxon>metagenomes</taxon>
        <taxon>organismal metagenomes</taxon>
    </lineage>
</organism>
<dbReference type="InterPro" id="IPR005843">
    <property type="entry name" value="A-D-PHexomutase_C"/>
</dbReference>
<evidence type="ECO:0000256" key="4">
    <source>
        <dbReference type="ARBA" id="ARBA00022723"/>
    </source>
</evidence>
<gene>
    <name evidence="11" type="ORF">EZS27_027268</name>
</gene>
<name>A0A5J4QMU4_9ZZZZ</name>
<dbReference type="Pfam" id="PF00408">
    <property type="entry name" value="PGM_PMM_IV"/>
    <property type="match status" value="1"/>
</dbReference>
<dbReference type="Pfam" id="PF02878">
    <property type="entry name" value="PGM_PMM_I"/>
    <property type="match status" value="1"/>
</dbReference>
<keyword evidence="5" id="KW-0460">Magnesium</keyword>
<evidence type="ECO:0000259" key="9">
    <source>
        <dbReference type="Pfam" id="PF02879"/>
    </source>
</evidence>
<dbReference type="InterPro" id="IPR005841">
    <property type="entry name" value="Alpha-D-phosphohexomutase_SF"/>
</dbReference>
<dbReference type="InterPro" id="IPR024086">
    <property type="entry name" value="GlmM_arc-type"/>
</dbReference>
<dbReference type="InterPro" id="IPR005844">
    <property type="entry name" value="A-D-PHexomutase_a/b/a-I"/>
</dbReference>
<comment type="cofactor">
    <cofactor evidence="1">
        <name>Mg(2+)</name>
        <dbReference type="ChEBI" id="CHEBI:18420"/>
    </cofactor>
</comment>
<dbReference type="InterPro" id="IPR005846">
    <property type="entry name" value="A-D-PHexomutase_a/b/a-III"/>
</dbReference>
<evidence type="ECO:0000256" key="1">
    <source>
        <dbReference type="ARBA" id="ARBA00001946"/>
    </source>
</evidence>
<reference evidence="11" key="1">
    <citation type="submission" date="2019-03" db="EMBL/GenBank/DDBJ databases">
        <title>Single cell metagenomics reveals metabolic interactions within the superorganism composed of flagellate Streblomastix strix and complex community of Bacteroidetes bacteria on its surface.</title>
        <authorList>
            <person name="Treitli S.C."/>
            <person name="Kolisko M."/>
            <person name="Husnik F."/>
            <person name="Keeling P."/>
            <person name="Hampl V."/>
        </authorList>
    </citation>
    <scope>NUCLEOTIDE SEQUENCE</scope>
    <source>
        <strain evidence="11">STM</strain>
    </source>
</reference>
<dbReference type="SUPFAM" id="SSF55957">
    <property type="entry name" value="Phosphoglucomutase, C-terminal domain"/>
    <property type="match status" value="1"/>
</dbReference>
<feature type="domain" description="Alpha-D-phosphohexomutase C-terminal" evidence="7">
    <location>
        <begin position="399"/>
        <end position="455"/>
    </location>
</feature>
<dbReference type="EC" id="5.4.2.8" evidence="11"/>
<feature type="domain" description="Alpha-D-phosphohexomutase alpha/beta/alpha" evidence="9">
    <location>
        <begin position="171"/>
        <end position="264"/>
    </location>
</feature>
<dbReference type="Gene3D" id="3.40.120.10">
    <property type="entry name" value="Alpha-D-Glucose-1,6-Bisphosphate, subunit A, domain 3"/>
    <property type="match status" value="3"/>
</dbReference>
<feature type="domain" description="Alpha-D-phosphohexomutase alpha/beta/alpha" evidence="10">
    <location>
        <begin position="271"/>
        <end position="375"/>
    </location>
</feature>
<evidence type="ECO:0000256" key="3">
    <source>
        <dbReference type="ARBA" id="ARBA00022553"/>
    </source>
</evidence>
<dbReference type="Pfam" id="PF02879">
    <property type="entry name" value="PGM_PMM_II"/>
    <property type="match status" value="1"/>
</dbReference>
<evidence type="ECO:0000259" key="8">
    <source>
        <dbReference type="Pfam" id="PF02878"/>
    </source>
</evidence>
<feature type="domain" description="Alpha-D-phosphohexomutase alpha/beta/alpha" evidence="8">
    <location>
        <begin position="8"/>
        <end position="142"/>
    </location>
</feature>
<protein>
    <submittedName>
        <fullName evidence="11">Phosphomannomutase</fullName>
        <ecNumber evidence="11">5.4.2.8</ecNumber>
    </submittedName>
</protein>
<comment type="caution">
    <text evidence="11">The sequence shown here is derived from an EMBL/GenBank/DDBJ whole genome shotgun (WGS) entry which is preliminary data.</text>
</comment>
<dbReference type="InterPro" id="IPR005845">
    <property type="entry name" value="A-D-PHexomutase_a/b/a-II"/>
</dbReference>
<accession>A0A5J4QMU4</accession>
<dbReference type="GO" id="GO:0008966">
    <property type="term" value="F:phosphoglucosamine mutase activity"/>
    <property type="evidence" value="ECO:0007669"/>
    <property type="project" value="InterPro"/>
</dbReference>
<dbReference type="GO" id="GO:0005975">
    <property type="term" value="P:carbohydrate metabolic process"/>
    <property type="evidence" value="ECO:0007669"/>
    <property type="project" value="InterPro"/>
</dbReference>